<comment type="subcellular location">
    <subcellularLocation>
        <location evidence="1">Membrane</location>
    </subcellularLocation>
</comment>
<dbReference type="PROSITE" id="PS51064">
    <property type="entry name" value="IRS_PTB"/>
    <property type="match status" value="1"/>
</dbReference>
<dbReference type="InterPro" id="IPR002404">
    <property type="entry name" value="IRS_PTB"/>
</dbReference>
<evidence type="ECO:0000256" key="6">
    <source>
        <dbReference type="SAM" id="MobiDB-lite"/>
    </source>
</evidence>
<dbReference type="GO" id="GO:0005737">
    <property type="term" value="C:cytoplasm"/>
    <property type="evidence" value="ECO:0007669"/>
    <property type="project" value="TreeGrafter"/>
</dbReference>
<evidence type="ECO:0000256" key="3">
    <source>
        <dbReference type="ARBA" id="ARBA00022707"/>
    </source>
</evidence>
<dbReference type="Proteomes" id="UP001347796">
    <property type="component" value="Unassembled WGS sequence"/>
</dbReference>
<proteinExistence type="predicted"/>
<keyword evidence="3" id="KW-0519">Myristate</keyword>
<protein>
    <recommendedName>
        <fullName evidence="7">IRS-type PTB domain-containing protein</fullName>
    </recommendedName>
</protein>
<dbReference type="GO" id="GO:0016020">
    <property type="term" value="C:membrane"/>
    <property type="evidence" value="ECO:0007669"/>
    <property type="project" value="UniProtKB-SubCell"/>
</dbReference>
<gene>
    <name evidence="8" type="ORF">SNE40_020612</name>
</gene>
<dbReference type="GO" id="GO:0005068">
    <property type="term" value="F:transmembrane receptor protein tyrosine kinase adaptor activity"/>
    <property type="evidence" value="ECO:0007669"/>
    <property type="project" value="TreeGrafter"/>
</dbReference>
<dbReference type="SMART" id="SM01244">
    <property type="entry name" value="IRS"/>
    <property type="match status" value="1"/>
</dbReference>
<dbReference type="AlphaFoldDB" id="A0AAN8J4R8"/>
<keyword evidence="4" id="KW-0472">Membrane</keyword>
<evidence type="ECO:0000256" key="5">
    <source>
        <dbReference type="ARBA" id="ARBA00023288"/>
    </source>
</evidence>
<dbReference type="InterPro" id="IPR038742">
    <property type="entry name" value="FRS2_PTB"/>
</dbReference>
<dbReference type="CDD" id="cd01202">
    <property type="entry name" value="PTB_FRS2"/>
    <property type="match status" value="1"/>
</dbReference>
<dbReference type="Pfam" id="PF02174">
    <property type="entry name" value="IRS"/>
    <property type="match status" value="1"/>
</dbReference>
<feature type="domain" description="IRS-type PTB" evidence="7">
    <location>
        <begin position="10"/>
        <end position="112"/>
    </location>
</feature>
<feature type="region of interest" description="Disordered" evidence="6">
    <location>
        <begin position="373"/>
        <end position="398"/>
    </location>
</feature>
<dbReference type="InterPro" id="IPR050996">
    <property type="entry name" value="Docking_Protein_DOK"/>
</dbReference>
<dbReference type="GO" id="GO:0005104">
    <property type="term" value="F:fibroblast growth factor receptor binding"/>
    <property type="evidence" value="ECO:0007669"/>
    <property type="project" value="TreeGrafter"/>
</dbReference>
<dbReference type="GO" id="GO:0008543">
    <property type="term" value="P:fibroblast growth factor receptor signaling pathway"/>
    <property type="evidence" value="ECO:0007669"/>
    <property type="project" value="TreeGrafter"/>
</dbReference>
<dbReference type="PANTHER" id="PTHR21258">
    <property type="entry name" value="DOCKING PROTEIN RELATED"/>
    <property type="match status" value="1"/>
</dbReference>
<dbReference type="Gene3D" id="2.30.29.30">
    <property type="entry name" value="Pleckstrin-homology domain (PH domain)/Phosphotyrosine-binding domain (PTB)"/>
    <property type="match status" value="1"/>
</dbReference>
<keyword evidence="9" id="KW-1185">Reference proteome</keyword>
<evidence type="ECO:0000256" key="1">
    <source>
        <dbReference type="ARBA" id="ARBA00004370"/>
    </source>
</evidence>
<evidence type="ECO:0000313" key="9">
    <source>
        <dbReference type="Proteomes" id="UP001347796"/>
    </source>
</evidence>
<evidence type="ECO:0000256" key="2">
    <source>
        <dbReference type="ARBA" id="ARBA00022553"/>
    </source>
</evidence>
<keyword evidence="5" id="KW-0449">Lipoprotein</keyword>
<sequence>MGCSFARSLNSEINAHVFRVYNVDERGSELSPGKIEIGDTDLILYQKGKEPIIWPLRCLRRYGFDAELFSFESGRRCPTGPGIYAFKCRNAEALFNMVQECILRAGQEDHTRVSHNIFTGSSRPNSRPHSLTETHETYGIMVNGRNNSFSGSLGNTQLYVNGDIVQRNSHEYINTNTGGLSNGLDQTSALIDFLHNPNLAPSQEPQVNYAELDLPRSTENLCEENNRAGGRLVSETNSAGGLGIVTEDVVLVSTDSDVFLEGLSEGAACPEYINIAPEGAQGGAGARDSTVLKRDHNYANLTLNGEVIANNNNEDMLVNYIQLDLKNQTSDNPSPCQSISPTSPVSFSSLPESPSKKTESYAMIDFDRMAALTRKNNDQAAGPNDRKTRHNSTIGDIM</sequence>
<feature type="region of interest" description="Disordered" evidence="6">
    <location>
        <begin position="328"/>
        <end position="359"/>
    </location>
</feature>
<dbReference type="SMART" id="SM00310">
    <property type="entry name" value="PTBI"/>
    <property type="match status" value="1"/>
</dbReference>
<comment type="caution">
    <text evidence="8">The sequence shown here is derived from an EMBL/GenBank/DDBJ whole genome shotgun (WGS) entry which is preliminary data.</text>
</comment>
<accession>A0AAN8J4R8</accession>
<feature type="compositionally biased region" description="Polar residues" evidence="6">
    <location>
        <begin position="328"/>
        <end position="337"/>
    </location>
</feature>
<keyword evidence="2" id="KW-0597">Phosphoprotein</keyword>
<feature type="compositionally biased region" description="Low complexity" evidence="6">
    <location>
        <begin position="338"/>
        <end position="351"/>
    </location>
</feature>
<dbReference type="EMBL" id="JAZGQO010000015">
    <property type="protein sequence ID" value="KAK6169591.1"/>
    <property type="molecule type" value="Genomic_DNA"/>
</dbReference>
<dbReference type="InterPro" id="IPR011993">
    <property type="entry name" value="PH-like_dom_sf"/>
</dbReference>
<dbReference type="SUPFAM" id="SSF50729">
    <property type="entry name" value="PH domain-like"/>
    <property type="match status" value="1"/>
</dbReference>
<organism evidence="8 9">
    <name type="scientific">Patella caerulea</name>
    <name type="common">Rayed Mediterranean limpet</name>
    <dbReference type="NCBI Taxonomy" id="87958"/>
    <lineage>
        <taxon>Eukaryota</taxon>
        <taxon>Metazoa</taxon>
        <taxon>Spiralia</taxon>
        <taxon>Lophotrochozoa</taxon>
        <taxon>Mollusca</taxon>
        <taxon>Gastropoda</taxon>
        <taxon>Patellogastropoda</taxon>
        <taxon>Patelloidea</taxon>
        <taxon>Patellidae</taxon>
        <taxon>Patella</taxon>
    </lineage>
</organism>
<dbReference type="PANTHER" id="PTHR21258:SF55">
    <property type="entry name" value="FI23523P1"/>
    <property type="match status" value="1"/>
</dbReference>
<evidence type="ECO:0000256" key="4">
    <source>
        <dbReference type="ARBA" id="ARBA00023136"/>
    </source>
</evidence>
<reference evidence="8 9" key="1">
    <citation type="submission" date="2024-01" db="EMBL/GenBank/DDBJ databases">
        <title>The genome of the rayed Mediterranean limpet Patella caerulea (Linnaeus, 1758).</title>
        <authorList>
            <person name="Anh-Thu Weber A."/>
            <person name="Halstead-Nussloch G."/>
        </authorList>
    </citation>
    <scope>NUCLEOTIDE SEQUENCE [LARGE SCALE GENOMIC DNA]</scope>
    <source>
        <strain evidence="8">AATW-2023a</strain>
        <tissue evidence="8">Whole specimen</tissue>
    </source>
</reference>
<name>A0AAN8J4R8_PATCE</name>
<evidence type="ECO:0000259" key="7">
    <source>
        <dbReference type="PROSITE" id="PS51064"/>
    </source>
</evidence>
<evidence type="ECO:0000313" key="8">
    <source>
        <dbReference type="EMBL" id="KAK6169591.1"/>
    </source>
</evidence>